<organism evidence="1 2">
    <name type="scientific">Cinchona calisaya</name>
    <dbReference type="NCBI Taxonomy" id="153742"/>
    <lineage>
        <taxon>Eukaryota</taxon>
        <taxon>Viridiplantae</taxon>
        <taxon>Streptophyta</taxon>
        <taxon>Embryophyta</taxon>
        <taxon>Tracheophyta</taxon>
        <taxon>Spermatophyta</taxon>
        <taxon>Magnoliopsida</taxon>
        <taxon>eudicotyledons</taxon>
        <taxon>Gunneridae</taxon>
        <taxon>Pentapetalae</taxon>
        <taxon>asterids</taxon>
        <taxon>lamiids</taxon>
        <taxon>Gentianales</taxon>
        <taxon>Rubiaceae</taxon>
        <taxon>Cinchonoideae</taxon>
        <taxon>Cinchoneae</taxon>
        <taxon>Cinchona</taxon>
    </lineage>
</organism>
<comment type="caution">
    <text evidence="1">The sequence shown here is derived from an EMBL/GenBank/DDBJ whole genome shotgun (WGS) entry which is preliminary data.</text>
</comment>
<reference evidence="1 2" key="1">
    <citation type="submission" date="2024-11" db="EMBL/GenBank/DDBJ databases">
        <title>A near-complete genome assembly of Cinchona calisaya.</title>
        <authorList>
            <person name="Lian D.C."/>
            <person name="Zhao X.W."/>
            <person name="Wei L."/>
        </authorList>
    </citation>
    <scope>NUCLEOTIDE SEQUENCE [LARGE SCALE GENOMIC DNA]</scope>
    <source>
        <tissue evidence="1">Nenye</tissue>
    </source>
</reference>
<accession>A0ABD2YK13</accession>
<evidence type="ECO:0000313" key="1">
    <source>
        <dbReference type="EMBL" id="KAL3507732.1"/>
    </source>
</evidence>
<sequence>MVLILHFLKDALCCNHFWILKKSGFSLTFNFLSTFTAIPFLARLKRLNFLSSSFVPLFFNCAGKWIAGGNEEWAVEKEAITEEMVPMIEPGKEMMVMEMRVGGSLGATDLCIVQMLWCKKRLLFANSLLLCHQLQYPKQVFGFLLFPS</sequence>
<gene>
    <name evidence="1" type="ORF">ACH5RR_033114</name>
</gene>
<dbReference type="AlphaFoldDB" id="A0ABD2YK13"/>
<name>A0ABD2YK13_9GENT</name>
<protein>
    <submittedName>
        <fullName evidence="1">Uncharacterized protein</fullName>
    </submittedName>
</protein>
<keyword evidence="2" id="KW-1185">Reference proteome</keyword>
<proteinExistence type="predicted"/>
<evidence type="ECO:0000313" key="2">
    <source>
        <dbReference type="Proteomes" id="UP001630127"/>
    </source>
</evidence>
<dbReference type="EMBL" id="JBJUIK010000013">
    <property type="protein sequence ID" value="KAL3507732.1"/>
    <property type="molecule type" value="Genomic_DNA"/>
</dbReference>
<dbReference type="Proteomes" id="UP001630127">
    <property type="component" value="Unassembled WGS sequence"/>
</dbReference>